<dbReference type="InterPro" id="IPR002559">
    <property type="entry name" value="Transposase_11"/>
</dbReference>
<dbReference type="RefSeq" id="WP_251804962.1">
    <property type="nucleotide sequence ID" value="NZ_JAMQOL010000127.1"/>
</dbReference>
<feature type="domain" description="Transposase IS4-like" evidence="1">
    <location>
        <begin position="135"/>
        <end position="358"/>
    </location>
</feature>
<feature type="non-terminal residue" evidence="3">
    <location>
        <position position="365"/>
    </location>
</feature>
<dbReference type="Pfam" id="PF13808">
    <property type="entry name" value="DDE_Tnp_1_assoc"/>
    <property type="match status" value="1"/>
</dbReference>
<organism evidence="3 4">
    <name type="scientific">Paractinoplanes hotanensis</name>
    <dbReference type="NCBI Taxonomy" id="2906497"/>
    <lineage>
        <taxon>Bacteria</taxon>
        <taxon>Bacillati</taxon>
        <taxon>Actinomycetota</taxon>
        <taxon>Actinomycetes</taxon>
        <taxon>Micromonosporales</taxon>
        <taxon>Micromonosporaceae</taxon>
        <taxon>Paractinoplanes</taxon>
    </lineage>
</organism>
<sequence length="365" mass="39449">MSACPIQVLSAVTTPTDPPTRAVTDGEQIGLLHALTAVPDPRSPRGLRYPLAGLLTVAVYAVAAGASSVAAITDWLDDLDDIARARLGFVRGVPAMTTMWRLLIRLDADLLATILASWLRTRAGSADRPRRPRYRQVIAVDGKTVRGARRADGRQVHLLSALDTSTGVVLAQVTVAAKSNEIPAFTPLLNAVETVLGSLNGLLFVADALHTQTAHATEIAARGAYLLIPAKGNQPTLFTQLKTLPWTQVPIGHQSRETGHGRRETRTVKAVTLQTPGGIAFPHAEQAIRITRTRTLTASGKTTRETAYLTISLPAADAHPIDLQRWIRAEWLIENLVHYVRDVTFREDAHQARTGNGPAVMATLR</sequence>
<evidence type="ECO:0000313" key="4">
    <source>
        <dbReference type="Proteomes" id="UP001523216"/>
    </source>
</evidence>
<keyword evidence="4" id="KW-1185">Reference proteome</keyword>
<dbReference type="Pfam" id="PF01609">
    <property type="entry name" value="DDE_Tnp_1"/>
    <property type="match status" value="1"/>
</dbReference>
<proteinExistence type="predicted"/>
<name>A0ABT0YGN7_9ACTN</name>
<dbReference type="Proteomes" id="UP001523216">
    <property type="component" value="Unassembled WGS sequence"/>
</dbReference>
<dbReference type="InterPro" id="IPR047647">
    <property type="entry name" value="ISAs1_transpos"/>
</dbReference>
<evidence type="ECO:0000313" key="3">
    <source>
        <dbReference type="EMBL" id="MCM4085231.1"/>
    </source>
</evidence>
<dbReference type="EMBL" id="JAMQOL010000127">
    <property type="protein sequence ID" value="MCM4085231.1"/>
    <property type="molecule type" value="Genomic_DNA"/>
</dbReference>
<accession>A0ABT0YGN7</accession>
<dbReference type="NCBIfam" id="NF033564">
    <property type="entry name" value="transpos_ISAs1"/>
    <property type="match status" value="1"/>
</dbReference>
<dbReference type="InterPro" id="IPR051698">
    <property type="entry name" value="Transposase_11-like"/>
</dbReference>
<gene>
    <name evidence="3" type="ORF">LXN57_47690</name>
</gene>
<evidence type="ECO:0000259" key="2">
    <source>
        <dbReference type="Pfam" id="PF13808"/>
    </source>
</evidence>
<reference evidence="3 4" key="1">
    <citation type="submission" date="2022-06" db="EMBL/GenBank/DDBJ databases">
        <title>Actinoplanes abujensis sp. nov., isolated from Nigerian arid soil.</title>
        <authorList>
            <person name="Ding P."/>
        </authorList>
    </citation>
    <scope>NUCLEOTIDE SEQUENCE [LARGE SCALE GENOMIC DNA]</scope>
    <source>
        <strain evidence="4">TRM88002</strain>
    </source>
</reference>
<dbReference type="PANTHER" id="PTHR30298">
    <property type="entry name" value="H REPEAT-ASSOCIATED PREDICTED TRANSPOSASE"/>
    <property type="match status" value="1"/>
</dbReference>
<dbReference type="PANTHER" id="PTHR30298:SF0">
    <property type="entry name" value="PROTEIN YBFL-RELATED"/>
    <property type="match status" value="1"/>
</dbReference>
<comment type="caution">
    <text evidence="3">The sequence shown here is derived from an EMBL/GenBank/DDBJ whole genome shotgun (WGS) entry which is preliminary data.</text>
</comment>
<dbReference type="InterPro" id="IPR032806">
    <property type="entry name" value="YbfD_N"/>
</dbReference>
<feature type="domain" description="H repeat-associated protein N-terminal" evidence="2">
    <location>
        <begin position="33"/>
        <end position="119"/>
    </location>
</feature>
<protein>
    <submittedName>
        <fullName evidence="3">ISAs1 family transposase</fullName>
    </submittedName>
</protein>
<evidence type="ECO:0000259" key="1">
    <source>
        <dbReference type="Pfam" id="PF01609"/>
    </source>
</evidence>